<evidence type="ECO:0000313" key="3">
    <source>
        <dbReference type="EMBL" id="CAD9619906.1"/>
    </source>
</evidence>
<dbReference type="AlphaFoldDB" id="A0A7S2PUD1"/>
<dbReference type="PANTHER" id="PTHR24153:SF8">
    <property type="entry name" value="FORKED, ISOFORM F"/>
    <property type="match status" value="1"/>
</dbReference>
<dbReference type="GO" id="GO:0051017">
    <property type="term" value="P:actin filament bundle assembly"/>
    <property type="evidence" value="ECO:0007669"/>
    <property type="project" value="TreeGrafter"/>
</dbReference>
<gene>
    <name evidence="3" type="ORF">SMAR0320_LOCUS17434</name>
</gene>
<dbReference type="Gene3D" id="1.25.40.20">
    <property type="entry name" value="Ankyrin repeat-containing domain"/>
    <property type="match status" value="1"/>
</dbReference>
<protein>
    <submittedName>
        <fullName evidence="3">Uncharacterized protein</fullName>
    </submittedName>
</protein>
<evidence type="ECO:0000256" key="2">
    <source>
        <dbReference type="ARBA" id="ARBA00023043"/>
    </source>
</evidence>
<dbReference type="SUPFAM" id="SSF48403">
    <property type="entry name" value="Ankyrin repeat"/>
    <property type="match status" value="1"/>
</dbReference>
<dbReference type="GO" id="GO:0005737">
    <property type="term" value="C:cytoplasm"/>
    <property type="evidence" value="ECO:0007669"/>
    <property type="project" value="TreeGrafter"/>
</dbReference>
<evidence type="ECO:0000256" key="1">
    <source>
        <dbReference type="ARBA" id="ARBA00022737"/>
    </source>
</evidence>
<proteinExistence type="predicted"/>
<reference evidence="3" key="1">
    <citation type="submission" date="2021-01" db="EMBL/GenBank/DDBJ databases">
        <authorList>
            <person name="Corre E."/>
            <person name="Pelletier E."/>
            <person name="Niang G."/>
            <person name="Scheremetjew M."/>
            <person name="Finn R."/>
            <person name="Kale V."/>
            <person name="Holt S."/>
            <person name="Cochrane G."/>
            <person name="Meng A."/>
            <person name="Brown T."/>
            <person name="Cohen L."/>
        </authorList>
    </citation>
    <scope>NUCLEOTIDE SEQUENCE</scope>
    <source>
        <strain evidence="3">SM1012Den-03</strain>
    </source>
</reference>
<dbReference type="InterPro" id="IPR052420">
    <property type="entry name" value="Espin/Espin-like"/>
</dbReference>
<dbReference type="EMBL" id="HBGZ01024578">
    <property type="protein sequence ID" value="CAD9619906.1"/>
    <property type="molecule type" value="Transcribed_RNA"/>
</dbReference>
<dbReference type="PANTHER" id="PTHR24153">
    <property type="entry name" value="ESPIN"/>
    <property type="match status" value="1"/>
</dbReference>
<keyword evidence="1" id="KW-0677">Repeat</keyword>
<accession>A0A7S2PUD1</accession>
<dbReference type="InterPro" id="IPR036770">
    <property type="entry name" value="Ankyrin_rpt-contain_sf"/>
</dbReference>
<organism evidence="3">
    <name type="scientific">Skeletonema marinoi</name>
    <dbReference type="NCBI Taxonomy" id="267567"/>
    <lineage>
        <taxon>Eukaryota</taxon>
        <taxon>Sar</taxon>
        <taxon>Stramenopiles</taxon>
        <taxon>Ochrophyta</taxon>
        <taxon>Bacillariophyta</taxon>
        <taxon>Coscinodiscophyceae</taxon>
        <taxon>Thalassiosirophycidae</taxon>
        <taxon>Thalassiosirales</taxon>
        <taxon>Skeletonemataceae</taxon>
        <taxon>Skeletonema</taxon>
        <taxon>Skeletonema marinoi-dohrnii complex</taxon>
    </lineage>
</organism>
<sequence length="283" mass="31419">MTNILKRISKKKRNAQSMVASGKATITRLVCRRQWSLLGELLRQDDPEIIPIDDAVGHPITSDLLVHFVCRFQAPISIVRIVAKTYPESLHCADALGRFPIHIACAWGASPATIQFLIDEHPVAASIQDNEGKAPIHHLCQSFVLNYQDASIMSQDTSLMSTSVTDSMLSIVDMLKTAAPHSFNLEDNDEMNAVEYALLSESDIKVVKIIQRACRDDWRERKKETDASHDALQDDLQRIQMDLRSQHLSSSSPRSSFTKRIGESTGVPITGKLGAKTQAARMA</sequence>
<dbReference type="GO" id="GO:0051015">
    <property type="term" value="F:actin filament binding"/>
    <property type="evidence" value="ECO:0007669"/>
    <property type="project" value="TreeGrafter"/>
</dbReference>
<keyword evidence="2" id="KW-0040">ANK repeat</keyword>
<name>A0A7S2PUD1_9STRA</name>